<keyword evidence="5" id="KW-0808">Transferase</keyword>
<organism evidence="5">
    <name type="scientific">mine drainage metagenome</name>
    <dbReference type="NCBI Taxonomy" id="410659"/>
    <lineage>
        <taxon>unclassified sequences</taxon>
        <taxon>metagenomes</taxon>
        <taxon>ecological metagenomes</taxon>
    </lineage>
</organism>
<reference evidence="5" key="1">
    <citation type="submission" date="2016-10" db="EMBL/GenBank/DDBJ databases">
        <title>Sequence of Gallionella enrichment culture.</title>
        <authorList>
            <person name="Poehlein A."/>
            <person name="Muehling M."/>
            <person name="Daniel R."/>
        </authorList>
    </citation>
    <scope>NUCLEOTIDE SEQUENCE</scope>
</reference>
<proteinExistence type="predicted"/>
<feature type="domain" description="HTH arsR-type" evidence="4">
    <location>
        <begin position="6"/>
        <end position="85"/>
    </location>
</feature>
<accession>A0A1J5SM01</accession>
<dbReference type="InterPro" id="IPR011991">
    <property type="entry name" value="ArsR-like_HTH"/>
</dbReference>
<dbReference type="Gene3D" id="1.10.10.10">
    <property type="entry name" value="Winged helix-like DNA-binding domain superfamily/Winged helix DNA-binding domain"/>
    <property type="match status" value="1"/>
</dbReference>
<name>A0A1J5SM01_9ZZZZ</name>
<dbReference type="AlphaFoldDB" id="A0A1J5SM01"/>
<dbReference type="SUPFAM" id="SSF46785">
    <property type="entry name" value="Winged helix' DNA-binding domain"/>
    <property type="match status" value="1"/>
</dbReference>
<dbReference type="PANTHER" id="PTHR43132:SF2">
    <property type="entry name" value="ARSENICAL RESISTANCE OPERON REPRESSOR ARSR-RELATED"/>
    <property type="match status" value="1"/>
</dbReference>
<sequence length="202" mass="22583">MSYKTNLLDVLFGAYRQRVLSLLLLQPDQRFHVRELARQTETAPGTLHRELAKLAEAGLLVRERQGNQVLYRANRACPVFEELAGLFRKTSGAVSVLQQALQGLSPQIRFALLFGSLARGTETPGSDVDVMIVGDAGFAEVVKALYPAQELLQREINPVVYSASEFLLRLQNKEPLLLEVLSKPRLFLLGSEYDFAEFAVHQ</sequence>
<dbReference type="InterPro" id="IPR043519">
    <property type="entry name" value="NT_sf"/>
</dbReference>
<dbReference type="InterPro" id="IPR051011">
    <property type="entry name" value="Metal_resp_trans_reg"/>
</dbReference>
<dbReference type="Pfam" id="PF01909">
    <property type="entry name" value="NTP_transf_2"/>
    <property type="match status" value="1"/>
</dbReference>
<comment type="caution">
    <text evidence="5">The sequence shown here is derived from an EMBL/GenBank/DDBJ whole genome shotgun (WGS) entry which is preliminary data.</text>
</comment>
<dbReference type="CDD" id="cd05403">
    <property type="entry name" value="NT_KNTase_like"/>
    <property type="match status" value="1"/>
</dbReference>
<dbReference type="InterPro" id="IPR036388">
    <property type="entry name" value="WH-like_DNA-bd_sf"/>
</dbReference>
<protein>
    <submittedName>
        <fullName evidence="5">Nucleotidyltransferase domain protein</fullName>
    </submittedName>
</protein>
<keyword evidence="2" id="KW-0238">DNA-binding</keyword>
<evidence type="ECO:0000256" key="2">
    <source>
        <dbReference type="ARBA" id="ARBA00023125"/>
    </source>
</evidence>
<dbReference type="EMBL" id="MLJW01000029">
    <property type="protein sequence ID" value="OIR08971.1"/>
    <property type="molecule type" value="Genomic_DNA"/>
</dbReference>
<evidence type="ECO:0000313" key="5">
    <source>
        <dbReference type="EMBL" id="OIR08971.1"/>
    </source>
</evidence>
<dbReference type="GO" id="GO:0003700">
    <property type="term" value="F:DNA-binding transcription factor activity"/>
    <property type="evidence" value="ECO:0007669"/>
    <property type="project" value="InterPro"/>
</dbReference>
<dbReference type="GO" id="GO:0016779">
    <property type="term" value="F:nucleotidyltransferase activity"/>
    <property type="evidence" value="ECO:0007669"/>
    <property type="project" value="InterPro"/>
</dbReference>
<dbReference type="Gene3D" id="3.30.460.10">
    <property type="entry name" value="Beta Polymerase, domain 2"/>
    <property type="match status" value="1"/>
</dbReference>
<dbReference type="InterPro" id="IPR002934">
    <property type="entry name" value="Polymerase_NTP_transf_dom"/>
</dbReference>
<dbReference type="InterPro" id="IPR036390">
    <property type="entry name" value="WH_DNA-bd_sf"/>
</dbReference>
<gene>
    <name evidence="5" type="ORF">GALL_89660</name>
</gene>
<evidence type="ECO:0000256" key="1">
    <source>
        <dbReference type="ARBA" id="ARBA00023015"/>
    </source>
</evidence>
<dbReference type="SMART" id="SM00418">
    <property type="entry name" value="HTH_ARSR"/>
    <property type="match status" value="1"/>
</dbReference>
<evidence type="ECO:0000259" key="4">
    <source>
        <dbReference type="SMART" id="SM00418"/>
    </source>
</evidence>
<dbReference type="CDD" id="cd00090">
    <property type="entry name" value="HTH_ARSR"/>
    <property type="match status" value="1"/>
</dbReference>
<keyword evidence="3" id="KW-0804">Transcription</keyword>
<evidence type="ECO:0000256" key="3">
    <source>
        <dbReference type="ARBA" id="ARBA00023163"/>
    </source>
</evidence>
<dbReference type="PANTHER" id="PTHR43132">
    <property type="entry name" value="ARSENICAL RESISTANCE OPERON REPRESSOR ARSR-RELATED"/>
    <property type="match status" value="1"/>
</dbReference>
<dbReference type="GO" id="GO:0003677">
    <property type="term" value="F:DNA binding"/>
    <property type="evidence" value="ECO:0007669"/>
    <property type="project" value="UniProtKB-KW"/>
</dbReference>
<keyword evidence="1" id="KW-0805">Transcription regulation</keyword>
<dbReference type="SUPFAM" id="SSF81301">
    <property type="entry name" value="Nucleotidyltransferase"/>
    <property type="match status" value="1"/>
</dbReference>
<dbReference type="InterPro" id="IPR001845">
    <property type="entry name" value="HTH_ArsR_DNA-bd_dom"/>
</dbReference>